<protein>
    <submittedName>
        <fullName evidence="1">Uncharacterized protein</fullName>
    </submittedName>
</protein>
<dbReference type="AlphaFoldDB" id="A0A292Q216"/>
<name>A0A292Q216_9PEZI</name>
<dbReference type="EMBL" id="LN890966">
    <property type="protein sequence ID" value="CUS13846.1"/>
    <property type="molecule type" value="Genomic_DNA"/>
</dbReference>
<organism evidence="1 2">
    <name type="scientific">Tuber aestivum</name>
    <name type="common">summer truffle</name>
    <dbReference type="NCBI Taxonomy" id="59557"/>
    <lineage>
        <taxon>Eukaryota</taxon>
        <taxon>Fungi</taxon>
        <taxon>Dikarya</taxon>
        <taxon>Ascomycota</taxon>
        <taxon>Pezizomycotina</taxon>
        <taxon>Pezizomycetes</taxon>
        <taxon>Pezizales</taxon>
        <taxon>Tuberaceae</taxon>
        <taxon>Tuber</taxon>
    </lineage>
</organism>
<sequence>MCWERALMEQPIFNSCNPHGSGDQFESVGGRVDGQEENQCTLRALRAGGTPASARALPIVPIQRVRKVTAHAINEATTREGSTYHKRNMPLVRLGINIKKAK</sequence>
<keyword evidence="2" id="KW-1185">Reference proteome</keyword>
<evidence type="ECO:0000313" key="2">
    <source>
        <dbReference type="Proteomes" id="UP001412239"/>
    </source>
</evidence>
<proteinExistence type="predicted"/>
<reference evidence="1" key="1">
    <citation type="submission" date="2015-10" db="EMBL/GenBank/DDBJ databases">
        <authorList>
            <person name="Regsiter A."/>
            <person name="william w."/>
        </authorList>
    </citation>
    <scope>NUCLEOTIDE SEQUENCE</scope>
    <source>
        <strain evidence="1">Montdore</strain>
    </source>
</reference>
<accession>A0A292Q216</accession>
<gene>
    <name evidence="1" type="ORF">GSTUAT00002057001</name>
</gene>
<evidence type="ECO:0000313" key="1">
    <source>
        <dbReference type="EMBL" id="CUS13846.1"/>
    </source>
</evidence>
<dbReference type="Proteomes" id="UP001412239">
    <property type="component" value="Unassembled WGS sequence"/>
</dbReference>